<name>X1A2F7_9ZZZZ</name>
<accession>X1A2F7</accession>
<comment type="caution">
    <text evidence="1">The sequence shown here is derived from an EMBL/GenBank/DDBJ whole genome shotgun (WGS) entry which is preliminary data.</text>
</comment>
<organism evidence="1">
    <name type="scientific">marine sediment metagenome</name>
    <dbReference type="NCBI Taxonomy" id="412755"/>
    <lineage>
        <taxon>unclassified sequences</taxon>
        <taxon>metagenomes</taxon>
        <taxon>ecological metagenomes</taxon>
    </lineage>
</organism>
<proteinExistence type="predicted"/>
<feature type="non-terminal residue" evidence="1">
    <location>
        <position position="297"/>
    </location>
</feature>
<feature type="non-terminal residue" evidence="1">
    <location>
        <position position="1"/>
    </location>
</feature>
<dbReference type="EMBL" id="BART01018574">
    <property type="protein sequence ID" value="GAG75919.1"/>
    <property type="molecule type" value="Genomic_DNA"/>
</dbReference>
<protein>
    <submittedName>
        <fullName evidence="1">Uncharacterized protein</fullName>
    </submittedName>
</protein>
<evidence type="ECO:0000313" key="1">
    <source>
        <dbReference type="EMBL" id="GAG75919.1"/>
    </source>
</evidence>
<dbReference type="AlphaFoldDB" id="X1A2F7"/>
<sequence>GFLKDKFARFSYRFKFVDGEYSIFAPFTQECFIPRQDGYFMYKINPSVGGTLTNTRPPLDVEDEEEAYRSTIVDFMENKVNKIILRIPLPLNSTQMQSDLKVEEIDVLYKESDGLAVNVIETIPITRVQQQTATAVTVSPVAGTTAVLNNIVGGIKIGALVSGFGITNSPTVVAFDGVSTVTLSSSQTIAAGTNLTFGDSSVFEYEYQSTKPYKVLPSDELTRTYDKVPVKALAQEIISNRVVYGNYQDKHTPPNTIDYNVAVSKKSDFNLGIGGAEVQSLAASGQPDIVITNLSGV</sequence>
<gene>
    <name evidence="1" type="ORF">S01H4_35023</name>
</gene>
<reference evidence="1" key="1">
    <citation type="journal article" date="2014" name="Front. Microbiol.">
        <title>High frequency of phylogenetically diverse reductive dehalogenase-homologous genes in deep subseafloor sedimentary metagenomes.</title>
        <authorList>
            <person name="Kawai M."/>
            <person name="Futagami T."/>
            <person name="Toyoda A."/>
            <person name="Takaki Y."/>
            <person name="Nishi S."/>
            <person name="Hori S."/>
            <person name="Arai W."/>
            <person name="Tsubouchi T."/>
            <person name="Morono Y."/>
            <person name="Uchiyama I."/>
            <person name="Ito T."/>
            <person name="Fujiyama A."/>
            <person name="Inagaki F."/>
            <person name="Takami H."/>
        </authorList>
    </citation>
    <scope>NUCLEOTIDE SEQUENCE</scope>
    <source>
        <strain evidence="1">Expedition CK06-06</strain>
    </source>
</reference>